<evidence type="ECO:0000313" key="1">
    <source>
        <dbReference type="EMBL" id="KAK8733359.1"/>
    </source>
</evidence>
<sequence length="238" mass="25280">MPPRIGSSSLSSLPLGSKFPSSLSGSPNGLSGSLASILSPVGFPSPLEGFLSQLNPSVSLPMTSLSPSAASSSAFSPYRPLTLVDKVGSSAALHGPAGLVPLPLHDSHLQQYLLPGRPSLDLLGLRESLCYYFRCKTLATYCQRQSGGVAGMNCGIFEVCCNPELYQGAFSSNFNSYSSRRGACGLQNNAKVNGRINHPRHEEGDAEFGEYPWQAAVLKKEGFDNVYVCAGTLVDHRH</sequence>
<dbReference type="AlphaFoldDB" id="A0AAW0WZC5"/>
<dbReference type="SUPFAM" id="SSF50494">
    <property type="entry name" value="Trypsin-like serine proteases"/>
    <property type="match status" value="1"/>
</dbReference>
<dbReference type="EMBL" id="JARKIK010000054">
    <property type="protein sequence ID" value="KAK8733359.1"/>
    <property type="molecule type" value="Genomic_DNA"/>
</dbReference>
<gene>
    <name evidence="1" type="ORF">OTU49_006601</name>
</gene>
<protein>
    <submittedName>
        <fullName evidence="1">Uncharacterized protein</fullName>
    </submittedName>
</protein>
<organism evidence="1 2">
    <name type="scientific">Cherax quadricarinatus</name>
    <name type="common">Australian red claw crayfish</name>
    <dbReference type="NCBI Taxonomy" id="27406"/>
    <lineage>
        <taxon>Eukaryota</taxon>
        <taxon>Metazoa</taxon>
        <taxon>Ecdysozoa</taxon>
        <taxon>Arthropoda</taxon>
        <taxon>Crustacea</taxon>
        <taxon>Multicrustacea</taxon>
        <taxon>Malacostraca</taxon>
        <taxon>Eumalacostraca</taxon>
        <taxon>Eucarida</taxon>
        <taxon>Decapoda</taxon>
        <taxon>Pleocyemata</taxon>
        <taxon>Astacidea</taxon>
        <taxon>Parastacoidea</taxon>
        <taxon>Parastacidae</taxon>
        <taxon>Cherax</taxon>
    </lineage>
</organism>
<dbReference type="Proteomes" id="UP001445076">
    <property type="component" value="Unassembled WGS sequence"/>
</dbReference>
<evidence type="ECO:0000313" key="2">
    <source>
        <dbReference type="Proteomes" id="UP001445076"/>
    </source>
</evidence>
<feature type="non-terminal residue" evidence="1">
    <location>
        <position position="238"/>
    </location>
</feature>
<comment type="caution">
    <text evidence="1">The sequence shown here is derived from an EMBL/GenBank/DDBJ whole genome shotgun (WGS) entry which is preliminary data.</text>
</comment>
<name>A0AAW0WZC5_CHEQU</name>
<proteinExistence type="predicted"/>
<keyword evidence="2" id="KW-1185">Reference proteome</keyword>
<accession>A0AAW0WZC5</accession>
<dbReference type="InterPro" id="IPR009003">
    <property type="entry name" value="Peptidase_S1_PA"/>
</dbReference>
<reference evidence="1 2" key="1">
    <citation type="journal article" date="2024" name="BMC Genomics">
        <title>Genome assembly of redclaw crayfish (Cherax quadricarinatus) provides insights into its immune adaptation and hypoxia tolerance.</title>
        <authorList>
            <person name="Liu Z."/>
            <person name="Zheng J."/>
            <person name="Li H."/>
            <person name="Fang K."/>
            <person name="Wang S."/>
            <person name="He J."/>
            <person name="Zhou D."/>
            <person name="Weng S."/>
            <person name="Chi M."/>
            <person name="Gu Z."/>
            <person name="He J."/>
            <person name="Li F."/>
            <person name="Wang M."/>
        </authorList>
    </citation>
    <scope>NUCLEOTIDE SEQUENCE [LARGE SCALE GENOMIC DNA]</scope>
    <source>
        <strain evidence="1">ZL_2023a</strain>
    </source>
</reference>